<comment type="caution">
    <text evidence="1">The sequence shown here is derived from an EMBL/GenBank/DDBJ whole genome shotgun (WGS) entry which is preliminary data.</text>
</comment>
<organism evidence="1 2">
    <name type="scientific">Oleoguttula mirabilis</name>
    <dbReference type="NCBI Taxonomy" id="1507867"/>
    <lineage>
        <taxon>Eukaryota</taxon>
        <taxon>Fungi</taxon>
        <taxon>Dikarya</taxon>
        <taxon>Ascomycota</taxon>
        <taxon>Pezizomycotina</taxon>
        <taxon>Dothideomycetes</taxon>
        <taxon>Dothideomycetidae</taxon>
        <taxon>Mycosphaerellales</taxon>
        <taxon>Teratosphaeriaceae</taxon>
        <taxon>Oleoguttula</taxon>
    </lineage>
</organism>
<protein>
    <submittedName>
        <fullName evidence="1">Uncharacterized protein</fullName>
    </submittedName>
</protein>
<name>A0AAV9JYU4_9PEZI</name>
<keyword evidence="2" id="KW-1185">Reference proteome</keyword>
<evidence type="ECO:0000313" key="2">
    <source>
        <dbReference type="Proteomes" id="UP001324427"/>
    </source>
</evidence>
<reference evidence="1 2" key="1">
    <citation type="submission" date="2021-11" db="EMBL/GenBank/DDBJ databases">
        <title>Black yeast isolated from Biological Soil Crust.</title>
        <authorList>
            <person name="Kurbessoian T."/>
        </authorList>
    </citation>
    <scope>NUCLEOTIDE SEQUENCE [LARGE SCALE GENOMIC DNA]</scope>
    <source>
        <strain evidence="1 2">CCFEE 5522</strain>
    </source>
</reference>
<accession>A0AAV9JYU4</accession>
<dbReference type="EMBL" id="JAVFHQ010000001">
    <property type="protein sequence ID" value="KAK4550790.1"/>
    <property type="molecule type" value="Genomic_DNA"/>
</dbReference>
<dbReference type="AlphaFoldDB" id="A0AAV9JYU4"/>
<proteinExistence type="predicted"/>
<evidence type="ECO:0000313" key="1">
    <source>
        <dbReference type="EMBL" id="KAK4550790.1"/>
    </source>
</evidence>
<gene>
    <name evidence="1" type="ORF">LTR36_000370</name>
</gene>
<dbReference type="Proteomes" id="UP001324427">
    <property type="component" value="Unassembled WGS sequence"/>
</dbReference>
<sequence length="93" mass="10850">MDDLMDPFRNQHAFYDAQHDEINTLFLTLDDADGADWSELYRLCDEALRDPALPRWYRAKFEAIHAFDPDGLIEEHVQHAKDAVLLPCRLALH</sequence>